<dbReference type="KEGG" id="ptq:P700755_000778"/>
<reference evidence="1" key="1">
    <citation type="submission" date="2006-03" db="EMBL/GenBank/DDBJ databases">
        <authorList>
            <person name="Bowman J."/>
            <person name="Ferriera S."/>
            <person name="Johnson J."/>
            <person name="Kravitz S."/>
            <person name="Halpern A."/>
            <person name="Remington K."/>
            <person name="Beeson K."/>
            <person name="Tran B."/>
            <person name="Rogers Y.-H."/>
            <person name="Friedman R."/>
            <person name="Venter J.C."/>
        </authorList>
    </citation>
    <scope>NUCLEOTIDE SEQUENCE [LARGE SCALE GENOMIC DNA]</scope>
    <source>
        <strain evidence="1">ATCC 700755</strain>
    </source>
</reference>
<organism evidence="1 2">
    <name type="scientific">Psychroflexus torquis (strain ATCC 700755 / CIP 106069 / ACAM 623)</name>
    <dbReference type="NCBI Taxonomy" id="313595"/>
    <lineage>
        <taxon>Bacteria</taxon>
        <taxon>Pseudomonadati</taxon>
        <taxon>Bacteroidota</taxon>
        <taxon>Flavobacteriia</taxon>
        <taxon>Flavobacteriales</taxon>
        <taxon>Flavobacteriaceae</taxon>
        <taxon>Psychroflexus</taxon>
    </lineage>
</organism>
<dbReference type="eggNOG" id="ENOG502ZX3B">
    <property type="taxonomic scope" value="Bacteria"/>
</dbReference>
<dbReference type="EMBL" id="CP003879">
    <property type="protein sequence ID" value="AFU67777.1"/>
    <property type="molecule type" value="Genomic_DNA"/>
</dbReference>
<keyword evidence="2" id="KW-1185">Reference proteome</keyword>
<dbReference type="HOGENOM" id="CLU_2343422_0_0_10"/>
<evidence type="ECO:0000313" key="1">
    <source>
        <dbReference type="EMBL" id="AFU67777.1"/>
    </source>
</evidence>
<gene>
    <name evidence="1" type="ordered locus">P700755_000778</name>
</gene>
<sequence length="98" mass="11650">MAKQEQRETWQDVKEIWGNSSQGEKINFQFSTLIEELKANTSQWEKDAIKSDVAKIKSSWKHYKGNVSQWEKDSIARDLSKMSQLLKKFLKKLKRKKF</sequence>
<accession>K4IAY3</accession>
<evidence type="ECO:0000313" key="2">
    <source>
        <dbReference type="Proteomes" id="UP000008514"/>
    </source>
</evidence>
<dbReference type="RefSeq" id="WP_015023394.1">
    <property type="nucleotide sequence ID" value="NC_018721.1"/>
</dbReference>
<name>K4IAY3_PSYTT</name>
<proteinExistence type="predicted"/>
<dbReference type="AlphaFoldDB" id="K4IAY3"/>
<protein>
    <submittedName>
        <fullName evidence="1">Uncharacterized protein</fullName>
    </submittedName>
</protein>
<reference evidence="1" key="2">
    <citation type="submission" date="2012-09" db="EMBL/GenBank/DDBJ databases">
        <title>The complete sequence of Psychroflexus torquis an extreme psychrophile from sea-ice that is stimulated by light.</title>
        <authorList>
            <person name="Feng S."/>
            <person name="Powell S.M."/>
            <person name="Bowman J.P."/>
        </authorList>
    </citation>
    <scope>NUCLEOTIDE SEQUENCE [LARGE SCALE GENOMIC DNA]</scope>
    <source>
        <strain evidence="1">ATCC 700755</strain>
    </source>
</reference>
<dbReference type="Proteomes" id="UP000008514">
    <property type="component" value="Chromosome"/>
</dbReference>
<dbReference type="OrthoDB" id="982596at2"/>